<dbReference type="Gene3D" id="2.20.110.10">
    <property type="entry name" value="Histone H3 K4-specific methyltransferase SET7/9 N-terminal domain"/>
    <property type="match status" value="4"/>
</dbReference>
<keyword evidence="5" id="KW-1185">Reference proteome</keyword>
<keyword evidence="3" id="KW-0812">Transmembrane</keyword>
<dbReference type="PANTHER" id="PTHR23084:SF179">
    <property type="entry name" value="OS10G0565000 PROTEIN"/>
    <property type="match status" value="1"/>
</dbReference>
<dbReference type="SMART" id="SM00698">
    <property type="entry name" value="MORN"/>
    <property type="match status" value="7"/>
</dbReference>
<dbReference type="InterPro" id="IPR003409">
    <property type="entry name" value="MORN"/>
</dbReference>
<dbReference type="EMBL" id="CM035408">
    <property type="protein sequence ID" value="KAH7441371.1"/>
    <property type="molecule type" value="Genomic_DNA"/>
</dbReference>
<dbReference type="GO" id="GO:0016020">
    <property type="term" value="C:membrane"/>
    <property type="evidence" value="ECO:0007669"/>
    <property type="project" value="UniProtKB-ARBA"/>
</dbReference>
<comment type="caution">
    <text evidence="4">The sequence shown here is derived from an EMBL/GenBank/DDBJ whole genome shotgun (WGS) entry which is preliminary data.</text>
</comment>
<evidence type="ECO:0000313" key="5">
    <source>
        <dbReference type="Proteomes" id="UP000825935"/>
    </source>
</evidence>
<dbReference type="EMBL" id="CM035408">
    <property type="protein sequence ID" value="KAH7441369.1"/>
    <property type="molecule type" value="Genomic_DNA"/>
</dbReference>
<evidence type="ECO:0000256" key="3">
    <source>
        <dbReference type="SAM" id="Phobius"/>
    </source>
</evidence>
<dbReference type="EMBL" id="CM035408">
    <property type="protein sequence ID" value="KAH7441370.1"/>
    <property type="molecule type" value="Genomic_DNA"/>
</dbReference>
<organism evidence="4 5">
    <name type="scientific">Ceratopteris richardii</name>
    <name type="common">Triangle waterfern</name>
    <dbReference type="NCBI Taxonomy" id="49495"/>
    <lineage>
        <taxon>Eukaryota</taxon>
        <taxon>Viridiplantae</taxon>
        <taxon>Streptophyta</taxon>
        <taxon>Embryophyta</taxon>
        <taxon>Tracheophyta</taxon>
        <taxon>Polypodiopsida</taxon>
        <taxon>Polypodiidae</taxon>
        <taxon>Polypodiales</taxon>
        <taxon>Pteridineae</taxon>
        <taxon>Pteridaceae</taxon>
        <taxon>Parkerioideae</taxon>
        <taxon>Ceratopteris</taxon>
    </lineage>
</organism>
<dbReference type="OrthoDB" id="437960at2759"/>
<feature type="transmembrane region" description="Helical" evidence="3">
    <location>
        <begin position="114"/>
        <end position="135"/>
    </location>
</feature>
<accession>A0A8T2V5N5</accession>
<dbReference type="Proteomes" id="UP000825935">
    <property type="component" value="Chromosome 3"/>
</dbReference>
<evidence type="ECO:0000256" key="2">
    <source>
        <dbReference type="SAM" id="MobiDB-lite"/>
    </source>
</evidence>
<protein>
    <submittedName>
        <fullName evidence="4">Uncharacterized protein</fullName>
    </submittedName>
</protein>
<dbReference type="EMBL" id="CM035408">
    <property type="protein sequence ID" value="KAH7441368.1"/>
    <property type="molecule type" value="Genomic_DNA"/>
</dbReference>
<keyword evidence="3" id="KW-1133">Transmembrane helix</keyword>
<sequence>MATLKLTRNSSSSLSRSPTLKGGIDSLACLEEGVRPAATRTERIWQHELAVKISGEKSLHKRPESPHSRHKARAENFSRHHFDGRVESPHKRFENLHYDREESPHFISTRTDRFNFRIFIPPMVVVIFPCVYLYARTPPQHEGLWLPFPADPDSFDYLALVFFFSAVIVSIRIAYPRLNIMYRLRTTLSQNRSCFSLSRLKTFIDLLKTNKSDKKSFSRASSVTWTIGSKGRTHKMKVAKEGVQVYSNGDVYEGEFHQGRYSGSGVYYFYMSGRYEGDWIDGKYDGYGVETWSRGSRYRGQYRQGLREGYGVYRFYTGDVYSGEWSNGQSHGCGVQTCEDGSRYVGEFKWGVKHGFGYYHFRNGDTYAGEYFADKMHGYGVYQFVNGHRYEGAWHEGKRQGLGMYTFRNGESQAGYWHAGMLQTPSTNSSMSGASTAVNHTKVLNVVQESRQAAAKAYEVPHVDDRVNKAVAAANRAAIAARVAAVKAVQNKIPDSSLSP</sequence>
<dbReference type="EMBL" id="CM035408">
    <property type="protein sequence ID" value="KAH7441367.1"/>
    <property type="molecule type" value="Genomic_DNA"/>
</dbReference>
<feature type="region of interest" description="Disordered" evidence="2">
    <location>
        <begin position="1"/>
        <end position="20"/>
    </location>
</feature>
<feature type="transmembrane region" description="Helical" evidence="3">
    <location>
        <begin position="155"/>
        <end position="175"/>
    </location>
</feature>
<dbReference type="AlphaFoldDB" id="A0A8T2V5N5"/>
<evidence type="ECO:0000313" key="4">
    <source>
        <dbReference type="EMBL" id="KAH7441366.1"/>
    </source>
</evidence>
<dbReference type="FunFam" id="2.20.110.10:FF:000002">
    <property type="entry name" value="Phosphatidylinositol 4-phosphate 5-kinase 8"/>
    <property type="match status" value="3"/>
</dbReference>
<evidence type="ECO:0000256" key="1">
    <source>
        <dbReference type="ARBA" id="ARBA00022737"/>
    </source>
</evidence>
<reference evidence="4" key="1">
    <citation type="submission" date="2021-08" db="EMBL/GenBank/DDBJ databases">
        <title>WGS assembly of Ceratopteris richardii.</title>
        <authorList>
            <person name="Marchant D.B."/>
            <person name="Chen G."/>
            <person name="Jenkins J."/>
            <person name="Shu S."/>
            <person name="Leebens-Mack J."/>
            <person name="Grimwood J."/>
            <person name="Schmutz J."/>
            <person name="Soltis P."/>
            <person name="Soltis D."/>
            <person name="Chen Z.-H."/>
        </authorList>
    </citation>
    <scope>NUCLEOTIDE SEQUENCE</scope>
    <source>
        <strain evidence="4">Whitten #5841</strain>
        <tissue evidence="4">Leaf</tissue>
    </source>
</reference>
<dbReference type="EMBL" id="CM035408">
    <property type="protein sequence ID" value="KAH7441366.1"/>
    <property type="molecule type" value="Genomic_DNA"/>
</dbReference>
<proteinExistence type="predicted"/>
<gene>
    <name evidence="4" type="ORF">KP509_03G035100</name>
</gene>
<dbReference type="OMA" id="THAGHWH"/>
<name>A0A8T2V5N5_CERRI</name>
<keyword evidence="3" id="KW-0472">Membrane</keyword>
<dbReference type="Pfam" id="PF02493">
    <property type="entry name" value="MORN"/>
    <property type="match status" value="7"/>
</dbReference>
<keyword evidence="1" id="KW-0677">Repeat</keyword>
<dbReference type="SUPFAM" id="SSF82185">
    <property type="entry name" value="Histone H3 K4-specific methyltransferase SET7/9 N-terminal domain"/>
    <property type="match status" value="2"/>
</dbReference>
<dbReference type="PANTHER" id="PTHR23084">
    <property type="entry name" value="PHOSPHATIDYLINOSITOL-4-PHOSPHATE 5-KINASE RELATED"/>
    <property type="match status" value="1"/>
</dbReference>